<evidence type="ECO:0000313" key="2">
    <source>
        <dbReference type="Proteomes" id="UP000006671"/>
    </source>
</evidence>
<organism evidence="2">
    <name type="scientific">Naegleria gruberi</name>
    <name type="common">Amoeba</name>
    <dbReference type="NCBI Taxonomy" id="5762"/>
    <lineage>
        <taxon>Eukaryota</taxon>
        <taxon>Discoba</taxon>
        <taxon>Heterolobosea</taxon>
        <taxon>Tetramitia</taxon>
        <taxon>Eutetramitia</taxon>
        <taxon>Vahlkampfiidae</taxon>
        <taxon>Naegleria</taxon>
    </lineage>
</organism>
<dbReference type="VEuPathDB" id="AmoebaDB:NAEGRDRAFT_50816"/>
<protein>
    <submittedName>
        <fullName evidence="1">Predicted protein</fullName>
    </submittedName>
</protein>
<dbReference type="RefSeq" id="XP_002674607.1">
    <property type="nucleotide sequence ID" value="XM_002674561.1"/>
</dbReference>
<dbReference type="GeneID" id="8855078"/>
<dbReference type="InterPro" id="IPR036770">
    <property type="entry name" value="Ankyrin_rpt-contain_sf"/>
</dbReference>
<dbReference type="Gene3D" id="1.25.40.20">
    <property type="entry name" value="Ankyrin repeat-containing domain"/>
    <property type="match status" value="1"/>
</dbReference>
<name>D2VMN7_NAEGR</name>
<gene>
    <name evidence="1" type="ORF">NAEGRDRAFT_50816</name>
</gene>
<accession>D2VMN7</accession>
<proteinExistence type="predicted"/>
<dbReference type="SUPFAM" id="SSF48403">
    <property type="entry name" value="Ankyrin repeat"/>
    <property type="match status" value="1"/>
</dbReference>
<evidence type="ECO:0000313" key="1">
    <source>
        <dbReference type="EMBL" id="EFC41863.1"/>
    </source>
</evidence>
<reference evidence="1 2" key="1">
    <citation type="journal article" date="2010" name="Cell">
        <title>The genome of Naegleria gruberi illuminates early eukaryotic versatility.</title>
        <authorList>
            <person name="Fritz-Laylin L.K."/>
            <person name="Prochnik S.E."/>
            <person name="Ginger M.L."/>
            <person name="Dacks J.B."/>
            <person name="Carpenter M.L."/>
            <person name="Field M.C."/>
            <person name="Kuo A."/>
            <person name="Paredez A."/>
            <person name="Chapman J."/>
            <person name="Pham J."/>
            <person name="Shu S."/>
            <person name="Neupane R."/>
            <person name="Cipriano M."/>
            <person name="Mancuso J."/>
            <person name="Tu H."/>
            <person name="Salamov A."/>
            <person name="Lindquist E."/>
            <person name="Shapiro H."/>
            <person name="Lucas S."/>
            <person name="Grigoriev I.V."/>
            <person name="Cande W.Z."/>
            <person name="Fulton C."/>
            <person name="Rokhsar D.S."/>
            <person name="Dawson S.C."/>
        </authorList>
    </citation>
    <scope>NUCLEOTIDE SEQUENCE [LARGE SCALE GENOMIC DNA]</scope>
    <source>
        <strain evidence="1 2">NEG-M</strain>
    </source>
</reference>
<sequence length="258" mass="30470">MEKEMYREVLPNVELEFDSYTRACILLDETKDLELVMKFHFEELISKYNLRRNRLEQYRLKFLTNKEKTHAFHQQLRNIYFFLHHYSYLSLDTKTLDMRGRNIINYALTQSEPPTVEFIIHYLAMGNTKTVTAEMNELFSVVNKVDGLNALVPFIKTFGKVDLLIKYKISMNHKMMNGSTLAHYLCNYGKKSLLVSIENSLKDLPPKERIYFFDLSLKNEKNETPLDVCLREENETIYHHLMNSTIFKQPSSSLCVVL</sequence>
<dbReference type="EMBL" id="GG738883">
    <property type="protein sequence ID" value="EFC41863.1"/>
    <property type="molecule type" value="Genomic_DNA"/>
</dbReference>
<dbReference type="InParanoid" id="D2VMN7"/>
<dbReference type="AlphaFoldDB" id="D2VMN7"/>
<dbReference type="KEGG" id="ngr:NAEGRDRAFT_50816"/>
<dbReference type="Proteomes" id="UP000006671">
    <property type="component" value="Unassembled WGS sequence"/>
</dbReference>
<keyword evidence="2" id="KW-1185">Reference proteome</keyword>